<dbReference type="PANTHER" id="PTHR19849">
    <property type="entry name" value="PHOSPHOLIPASE A-2-ACTIVATING PROTEIN"/>
    <property type="match status" value="1"/>
</dbReference>
<dbReference type="InterPro" id="IPR013535">
    <property type="entry name" value="PUL_dom"/>
</dbReference>
<dbReference type="InterPro" id="IPR036322">
    <property type="entry name" value="WD40_repeat_dom_sf"/>
</dbReference>
<dbReference type="PROSITE" id="PS50082">
    <property type="entry name" value="WD_REPEATS_2"/>
    <property type="match status" value="2"/>
</dbReference>
<dbReference type="InterPro" id="IPR011989">
    <property type="entry name" value="ARM-like"/>
</dbReference>
<dbReference type="GO" id="GO:0005634">
    <property type="term" value="C:nucleus"/>
    <property type="evidence" value="ECO:0007669"/>
    <property type="project" value="TreeGrafter"/>
</dbReference>
<protein>
    <recommendedName>
        <fullName evidence="11">Phospholipase A-2-activating protein</fullName>
    </recommendedName>
</protein>
<dbReference type="GO" id="GO:0010992">
    <property type="term" value="P:ubiquitin recycling"/>
    <property type="evidence" value="ECO:0007669"/>
    <property type="project" value="TreeGrafter"/>
</dbReference>
<keyword evidence="4 6" id="KW-0853">WD repeat</keyword>
<keyword evidence="5" id="KW-0677">Repeat</keyword>
<evidence type="ECO:0000256" key="6">
    <source>
        <dbReference type="PROSITE-ProRule" id="PRU00221"/>
    </source>
</evidence>
<evidence type="ECO:0000256" key="1">
    <source>
        <dbReference type="ARBA" id="ARBA00004496"/>
    </source>
</evidence>
<dbReference type="Pfam" id="PF09070">
    <property type="entry name" value="PFU"/>
    <property type="match status" value="1"/>
</dbReference>
<name>A0AA85JMY6_TRIRE</name>
<dbReference type="InterPro" id="IPR015155">
    <property type="entry name" value="PFU"/>
</dbReference>
<dbReference type="Proteomes" id="UP000050795">
    <property type="component" value="Unassembled WGS sequence"/>
</dbReference>
<feature type="repeat" description="WD" evidence="6">
    <location>
        <begin position="173"/>
        <end position="213"/>
    </location>
</feature>
<dbReference type="Gene3D" id="3.10.20.870">
    <property type="entry name" value="PFU (PLAA family ubiquitin binding), C-terminal domain"/>
    <property type="match status" value="1"/>
</dbReference>
<evidence type="ECO:0000256" key="2">
    <source>
        <dbReference type="ARBA" id="ARBA00008495"/>
    </source>
</evidence>
<dbReference type="SMART" id="SM00320">
    <property type="entry name" value="WD40"/>
    <property type="match status" value="7"/>
</dbReference>
<dbReference type="SUPFAM" id="SSF50978">
    <property type="entry name" value="WD40 repeat-like"/>
    <property type="match status" value="1"/>
</dbReference>
<accession>A0AA85JMY6</accession>
<dbReference type="WBParaSite" id="TREG1_29560.1">
    <property type="protein sequence ID" value="TREG1_29560.1"/>
    <property type="gene ID" value="TREG1_29560"/>
</dbReference>
<dbReference type="CDD" id="cd00200">
    <property type="entry name" value="WD40"/>
    <property type="match status" value="1"/>
</dbReference>
<dbReference type="Gene3D" id="2.130.10.10">
    <property type="entry name" value="YVTN repeat-like/Quinoprotein amine dehydrogenase"/>
    <property type="match status" value="1"/>
</dbReference>
<dbReference type="GO" id="GO:0043161">
    <property type="term" value="P:proteasome-mediated ubiquitin-dependent protein catabolic process"/>
    <property type="evidence" value="ECO:0007669"/>
    <property type="project" value="TreeGrafter"/>
</dbReference>
<evidence type="ECO:0000313" key="9">
    <source>
        <dbReference type="Proteomes" id="UP000050795"/>
    </source>
</evidence>
<evidence type="ECO:0000313" key="10">
    <source>
        <dbReference type="WBParaSite" id="TREG1_29560.1"/>
    </source>
</evidence>
<evidence type="ECO:0000259" key="7">
    <source>
        <dbReference type="PROSITE" id="PS51394"/>
    </source>
</evidence>
<keyword evidence="3" id="KW-0963">Cytoplasm</keyword>
<reference evidence="10" key="2">
    <citation type="submission" date="2023-11" db="UniProtKB">
        <authorList>
            <consortium name="WormBaseParasite"/>
        </authorList>
    </citation>
    <scope>IDENTIFICATION</scope>
</reference>
<dbReference type="PROSITE" id="PS51394">
    <property type="entry name" value="PFU"/>
    <property type="match status" value="1"/>
</dbReference>
<dbReference type="PROSITE" id="PS51396">
    <property type="entry name" value="PUL"/>
    <property type="match status" value="1"/>
</dbReference>
<dbReference type="PANTHER" id="PTHR19849:SF0">
    <property type="entry name" value="PHOSPHOLIPASE A-2-ACTIVATING PROTEIN"/>
    <property type="match status" value="1"/>
</dbReference>
<proteinExistence type="inferred from homology"/>
<evidence type="ECO:0000256" key="3">
    <source>
        <dbReference type="ARBA" id="ARBA00022490"/>
    </source>
</evidence>
<feature type="repeat" description="WD" evidence="6">
    <location>
        <begin position="100"/>
        <end position="131"/>
    </location>
</feature>
<sequence length="810" mass="88951">MVEAYKLRCVLSGHKSDVRAICCPSESKVVSASRDFTARTWCISKESCDGCESSVLLGHTNYVSAVCCQELDGEYHILTGSHDKLIRGYNFELAEPVFTLEGHEDTVCTLATGRHKTIISGSWDKLIKIWKEGKCIATISGHEAAVWCVLVMSAVNITGNVDDMIIISGSADRTEHKDCVRALACIDDSRFLSASNDASIRAWNASTGVCIAEFYGHTNFVYGLATLPSFPKFVSCGEDRSIRTTIQLPSNYFITCQSAWCVTLVPNGDVVVGGSDAMIRIFSSDPKRQASQDVLKLYENRRLRFEQVTGIDALTKPGKSEGQVMVINDNGRSVCYQWSSHEVRWIEVGDVVGSQPSNRQVYEGKEYDFVFTVDIDESMPPLKLPYNRTEDPWFAAHSFIQRNDLPAGYLDTVANFIIQNAGPQVGSGVASDSSYCDPFTGAHRYIPQNPSADKTSVTNTTSSPPILCFPSETFIPIKAISLGPLMNKLELFNSQSSITLDSELLEACRKFNFDDCTESQAVYLTTHIEDVITKWSPDVVFPLLDILRCLVFWPACSDSIFETTNWHNLLAISLDKPELSSANCLLVLRLLANCLSADGARFLDTVRHQSDTSSISSDNIPSVPKSLGAALGVMKKLADLVNENKLELATRKQHQVALATLLHNVSVLIHRTKTCSVVSNLLPQLRFTPGVCVRICFSLLSLPVDHGSSGVTQFHPDAVNCLFLCLGNCLSSVTAEVNMTDEQIKAKRVRVVASAVSGLKGVDDNVNTDTNVDEFKAWESARKIISYWATTPTVCPKVRACASQVLSILE</sequence>
<feature type="domain" description="PUL" evidence="8">
    <location>
        <begin position="467"/>
        <end position="775"/>
    </location>
</feature>
<keyword evidence="9" id="KW-1185">Reference proteome</keyword>
<feature type="domain" description="PFU" evidence="7">
    <location>
        <begin position="337"/>
        <end position="431"/>
    </location>
</feature>
<dbReference type="InterPro" id="IPR038122">
    <property type="entry name" value="PFU_sf"/>
</dbReference>
<evidence type="ECO:0008006" key="11">
    <source>
        <dbReference type="Google" id="ProtNLM"/>
    </source>
</evidence>
<organism evidence="9 10">
    <name type="scientific">Trichobilharzia regenti</name>
    <name type="common">Nasal bird schistosome</name>
    <dbReference type="NCBI Taxonomy" id="157069"/>
    <lineage>
        <taxon>Eukaryota</taxon>
        <taxon>Metazoa</taxon>
        <taxon>Spiralia</taxon>
        <taxon>Lophotrochozoa</taxon>
        <taxon>Platyhelminthes</taxon>
        <taxon>Trematoda</taxon>
        <taxon>Digenea</taxon>
        <taxon>Strigeidida</taxon>
        <taxon>Schistosomatoidea</taxon>
        <taxon>Schistosomatidae</taxon>
        <taxon>Trichobilharzia</taxon>
    </lineage>
</organism>
<evidence type="ECO:0000256" key="5">
    <source>
        <dbReference type="ARBA" id="ARBA00022737"/>
    </source>
</evidence>
<dbReference type="Gene3D" id="1.25.10.10">
    <property type="entry name" value="Leucine-rich Repeat Variant"/>
    <property type="match status" value="1"/>
</dbReference>
<reference evidence="9" key="1">
    <citation type="submission" date="2022-06" db="EMBL/GenBank/DDBJ databases">
        <authorList>
            <person name="Berger JAMES D."/>
            <person name="Berger JAMES D."/>
        </authorList>
    </citation>
    <scope>NUCLEOTIDE SEQUENCE [LARGE SCALE GENOMIC DNA]</scope>
</reference>
<dbReference type="InterPro" id="IPR001680">
    <property type="entry name" value="WD40_rpt"/>
</dbReference>
<evidence type="ECO:0000259" key="8">
    <source>
        <dbReference type="PROSITE" id="PS51396"/>
    </source>
</evidence>
<dbReference type="AlphaFoldDB" id="A0AA85JMY6"/>
<evidence type="ECO:0000256" key="4">
    <source>
        <dbReference type="ARBA" id="ARBA00022574"/>
    </source>
</evidence>
<dbReference type="GO" id="GO:0043130">
    <property type="term" value="F:ubiquitin binding"/>
    <property type="evidence" value="ECO:0007669"/>
    <property type="project" value="TreeGrafter"/>
</dbReference>
<dbReference type="GO" id="GO:0005737">
    <property type="term" value="C:cytoplasm"/>
    <property type="evidence" value="ECO:0007669"/>
    <property type="project" value="UniProtKB-SubCell"/>
</dbReference>
<comment type="similarity">
    <text evidence="2">Belongs to the WD repeat PLAP family.</text>
</comment>
<dbReference type="InterPro" id="IPR015943">
    <property type="entry name" value="WD40/YVTN_repeat-like_dom_sf"/>
</dbReference>
<comment type="subcellular location">
    <subcellularLocation>
        <location evidence="1">Cytoplasm</location>
    </subcellularLocation>
</comment>
<dbReference type="Pfam" id="PF08324">
    <property type="entry name" value="PUL"/>
    <property type="match status" value="1"/>
</dbReference>
<dbReference type="Pfam" id="PF00400">
    <property type="entry name" value="WD40"/>
    <property type="match status" value="6"/>
</dbReference>